<keyword evidence="1" id="KW-0560">Oxidoreductase</keyword>
<evidence type="ECO:0000256" key="1">
    <source>
        <dbReference type="ARBA" id="ARBA00023002"/>
    </source>
</evidence>
<name>A0ABX8A9G9_9BRAD</name>
<dbReference type="SUPFAM" id="SSF51735">
    <property type="entry name" value="NAD(P)-binding Rossmann-fold domains"/>
    <property type="match status" value="1"/>
</dbReference>
<protein>
    <submittedName>
        <fullName evidence="4">Glyoxylate/hydroxypyruvate reductase A</fullName>
    </submittedName>
</protein>
<dbReference type="PANTHER" id="PTHR43333">
    <property type="entry name" value="2-HACID_DH_C DOMAIN-CONTAINING PROTEIN"/>
    <property type="match status" value="1"/>
</dbReference>
<dbReference type="Proteomes" id="UP000682843">
    <property type="component" value="Chromosome"/>
</dbReference>
<evidence type="ECO:0000259" key="3">
    <source>
        <dbReference type="Pfam" id="PF02826"/>
    </source>
</evidence>
<evidence type="ECO:0000313" key="4">
    <source>
        <dbReference type="EMBL" id="QUS38465.1"/>
    </source>
</evidence>
<dbReference type="RefSeq" id="WP_211912005.1">
    <property type="nucleotide sequence ID" value="NZ_CP036498.1"/>
</dbReference>
<dbReference type="PANTHER" id="PTHR43333:SF1">
    <property type="entry name" value="D-ISOMER SPECIFIC 2-HYDROXYACID DEHYDROGENASE NAD-BINDING DOMAIN-CONTAINING PROTEIN"/>
    <property type="match status" value="1"/>
</dbReference>
<accession>A0ABX8A9G9</accession>
<evidence type="ECO:0000313" key="5">
    <source>
        <dbReference type="Proteomes" id="UP000682843"/>
    </source>
</evidence>
<keyword evidence="5" id="KW-1185">Reference proteome</keyword>
<keyword evidence="2" id="KW-0520">NAD</keyword>
<organism evidence="4 5">
    <name type="scientific">Tardiphaga alba</name>
    <dbReference type="NCBI Taxonomy" id="340268"/>
    <lineage>
        <taxon>Bacteria</taxon>
        <taxon>Pseudomonadati</taxon>
        <taxon>Pseudomonadota</taxon>
        <taxon>Alphaproteobacteria</taxon>
        <taxon>Hyphomicrobiales</taxon>
        <taxon>Nitrobacteraceae</taxon>
        <taxon>Tardiphaga</taxon>
    </lineage>
</organism>
<sequence>MPLTPLRCVLLSTTLDLRDYLSSEITRLEGHVTFIDHLDGSDAADVQMAVGWHPQQDAFDHYPNVRAACSIAAGADSLLHCPSMRDGIDIVRVVEPAQAEMMSGFVVWHAIGHQRQMGAYLQQQRFKVWQRLPKRSAADVPVGILGYGAIGARVASDLAMLGFPVKVWSRTEKPTSAGVTGFQGADGLRRMLDDTEILVNLLPLTTETRGILDAALFALLRRGAYLVHVGRGPHLVEQDLIAALDSGQLSGAAIDVFDVEPLRGDHMFWGHPKIVVTPHDACDVTLSAIGGTIRATADAVHAGVKPKDTVDRMRGY</sequence>
<feature type="domain" description="D-isomer specific 2-hydroxyacid dehydrogenase NAD-binding" evidence="3">
    <location>
        <begin position="108"/>
        <end position="279"/>
    </location>
</feature>
<dbReference type="InterPro" id="IPR006140">
    <property type="entry name" value="D-isomer_DH_NAD-bd"/>
</dbReference>
<dbReference type="EMBL" id="CP036498">
    <property type="protein sequence ID" value="QUS38465.1"/>
    <property type="molecule type" value="Genomic_DNA"/>
</dbReference>
<evidence type="ECO:0000256" key="2">
    <source>
        <dbReference type="ARBA" id="ARBA00023027"/>
    </source>
</evidence>
<dbReference type="Gene3D" id="3.40.50.720">
    <property type="entry name" value="NAD(P)-binding Rossmann-like Domain"/>
    <property type="match status" value="2"/>
</dbReference>
<gene>
    <name evidence="4" type="ORF">RPMA_06180</name>
</gene>
<reference evidence="4 5" key="1">
    <citation type="submission" date="2019-02" db="EMBL/GenBank/DDBJ databases">
        <title>Emended description of the genus Rhodopseudomonas and description of Rhodopseudomonas albus sp. nov., a non-phototrophic, heavy-metal-tolerant bacterium isolated from garden soil.</title>
        <authorList>
            <person name="Bao Z."/>
            <person name="Cao W.W."/>
            <person name="Sato Y."/>
            <person name="Nishizawa T."/>
            <person name="Zhao J."/>
            <person name="Guo Y."/>
            <person name="Ohta H."/>
        </authorList>
    </citation>
    <scope>NUCLEOTIDE SEQUENCE [LARGE SCALE GENOMIC DNA]</scope>
    <source>
        <strain evidence="4 5">SK50-23</strain>
    </source>
</reference>
<dbReference type="InterPro" id="IPR036291">
    <property type="entry name" value="NAD(P)-bd_dom_sf"/>
</dbReference>
<dbReference type="Pfam" id="PF02826">
    <property type="entry name" value="2-Hacid_dh_C"/>
    <property type="match status" value="1"/>
</dbReference>
<dbReference type="CDD" id="cd12164">
    <property type="entry name" value="GDH_like_2"/>
    <property type="match status" value="1"/>
</dbReference>
<proteinExistence type="predicted"/>